<evidence type="ECO:0000313" key="9">
    <source>
        <dbReference type="EnsemblMetazoa" id="XP_030845373"/>
    </source>
</evidence>
<dbReference type="InParanoid" id="A0A7M7P5B8"/>
<dbReference type="GO" id="GO:0005741">
    <property type="term" value="C:mitochondrial outer membrane"/>
    <property type="evidence" value="ECO:0007669"/>
    <property type="project" value="UniProtKB-SubCell"/>
</dbReference>
<keyword evidence="4" id="KW-0812">Transmembrane</keyword>
<evidence type="ECO:0000256" key="5">
    <source>
        <dbReference type="ARBA" id="ARBA00022787"/>
    </source>
</evidence>
<dbReference type="FunFam" id="2.40.160.50:FF:000002">
    <property type="entry name" value="sorting and assembly machinery component 50 homolog"/>
    <property type="match status" value="1"/>
</dbReference>
<dbReference type="AlphaFoldDB" id="A0A7M7P5B8"/>
<dbReference type="KEGG" id="spu:584580"/>
<dbReference type="Gene3D" id="3.10.20.310">
    <property type="entry name" value="membrane protein fhac"/>
    <property type="match status" value="1"/>
</dbReference>
<reference evidence="9" key="2">
    <citation type="submission" date="2021-01" db="UniProtKB">
        <authorList>
            <consortium name="EnsemblMetazoa"/>
        </authorList>
    </citation>
    <scope>IDENTIFICATION</scope>
</reference>
<protein>
    <recommendedName>
        <fullName evidence="8">POTRA domain-containing protein</fullName>
    </recommendedName>
</protein>
<evidence type="ECO:0000256" key="6">
    <source>
        <dbReference type="ARBA" id="ARBA00023128"/>
    </source>
</evidence>
<feature type="domain" description="POTRA" evidence="8">
    <location>
        <begin position="35"/>
        <end position="115"/>
    </location>
</feature>
<reference evidence="10" key="1">
    <citation type="submission" date="2015-02" db="EMBL/GenBank/DDBJ databases">
        <title>Genome sequencing for Strongylocentrotus purpuratus.</title>
        <authorList>
            <person name="Murali S."/>
            <person name="Liu Y."/>
            <person name="Vee V."/>
            <person name="English A."/>
            <person name="Wang M."/>
            <person name="Skinner E."/>
            <person name="Han Y."/>
            <person name="Muzny D.M."/>
            <person name="Worley K.C."/>
            <person name="Gibbs R.A."/>
        </authorList>
    </citation>
    <scope>NUCLEOTIDE SEQUENCE</scope>
</reference>
<keyword evidence="3" id="KW-1134">Transmembrane beta strand</keyword>
<accession>A0A7M7P5B8</accession>
<dbReference type="PANTHER" id="PTHR12815">
    <property type="entry name" value="SORTING AND ASSEMBLY MACHINERY SAMM50 PROTEIN FAMILY MEMBER"/>
    <property type="match status" value="1"/>
</dbReference>
<dbReference type="OMA" id="SGIWRQI"/>
<keyword evidence="7" id="KW-0472">Membrane</keyword>
<evidence type="ECO:0000256" key="7">
    <source>
        <dbReference type="ARBA" id="ARBA00023136"/>
    </source>
</evidence>
<dbReference type="Gene3D" id="2.40.160.50">
    <property type="entry name" value="membrane protein fhac: a member of the omp85/tpsb transporter family"/>
    <property type="match status" value="1"/>
</dbReference>
<evidence type="ECO:0000313" key="10">
    <source>
        <dbReference type="Proteomes" id="UP000007110"/>
    </source>
</evidence>
<dbReference type="InterPro" id="IPR000184">
    <property type="entry name" value="Bac_surfAg_D15"/>
</dbReference>
<dbReference type="Proteomes" id="UP000007110">
    <property type="component" value="Unassembled WGS sequence"/>
</dbReference>
<dbReference type="GeneID" id="584580"/>
<organism evidence="9 10">
    <name type="scientific">Strongylocentrotus purpuratus</name>
    <name type="common">Purple sea urchin</name>
    <dbReference type="NCBI Taxonomy" id="7668"/>
    <lineage>
        <taxon>Eukaryota</taxon>
        <taxon>Metazoa</taxon>
        <taxon>Echinodermata</taxon>
        <taxon>Eleutherozoa</taxon>
        <taxon>Echinozoa</taxon>
        <taxon>Echinoidea</taxon>
        <taxon>Euechinoidea</taxon>
        <taxon>Echinacea</taxon>
        <taxon>Camarodonta</taxon>
        <taxon>Echinidea</taxon>
        <taxon>Strongylocentrotidae</taxon>
        <taxon>Strongylocentrotus</taxon>
    </lineage>
</organism>
<name>A0A7M7P5B8_STRPU</name>
<keyword evidence="6" id="KW-0496">Mitochondrion</keyword>
<keyword evidence="10" id="KW-1185">Reference proteome</keyword>
<keyword evidence="5" id="KW-1000">Mitochondrion outer membrane</keyword>
<dbReference type="InterPro" id="IPR034746">
    <property type="entry name" value="POTRA"/>
</dbReference>
<evidence type="ECO:0000256" key="2">
    <source>
        <dbReference type="ARBA" id="ARBA00010913"/>
    </source>
</evidence>
<dbReference type="PANTHER" id="PTHR12815:SF18">
    <property type="entry name" value="SORTING AND ASSEMBLY MACHINERY COMPONENT 50 HOMOLOG"/>
    <property type="match status" value="1"/>
</dbReference>
<comment type="similarity">
    <text evidence="2">Belongs to the SAM50/omp85 family.</text>
</comment>
<dbReference type="PROSITE" id="PS51779">
    <property type="entry name" value="POTRA"/>
    <property type="match status" value="1"/>
</dbReference>
<dbReference type="CTD" id="25813"/>
<evidence type="ECO:0000259" key="8">
    <source>
        <dbReference type="PROSITE" id="PS51779"/>
    </source>
</evidence>
<evidence type="ECO:0000256" key="3">
    <source>
        <dbReference type="ARBA" id="ARBA00022452"/>
    </source>
</evidence>
<dbReference type="Pfam" id="PF01103">
    <property type="entry name" value="Omp85"/>
    <property type="match status" value="1"/>
</dbReference>
<dbReference type="EnsemblMetazoa" id="XM_030989513">
    <property type="protein sequence ID" value="XP_030845373"/>
    <property type="gene ID" value="LOC584580"/>
</dbReference>
<dbReference type="RefSeq" id="XP_030845373.1">
    <property type="nucleotide sequence ID" value="XM_030989513.1"/>
</dbReference>
<dbReference type="GO" id="GO:0045040">
    <property type="term" value="P:protein insertion into mitochondrial outer membrane"/>
    <property type="evidence" value="ECO:0000318"/>
    <property type="project" value="GO_Central"/>
</dbReference>
<evidence type="ECO:0000256" key="1">
    <source>
        <dbReference type="ARBA" id="ARBA00004374"/>
    </source>
</evidence>
<dbReference type="FunCoup" id="A0A7M7P5B8">
    <property type="interactions" value="2210"/>
</dbReference>
<sequence>MGQIHAKEITSEERPTLDEEDPALHKHVFDGNNPVKVEHVHIDGLGRTKDDLVIRHMKDVLQAKTFKEVIQRTGEAKVKLEGLGVFKSVGVFIDTSKGDGSSAKGLDVTFNVKETRRLTGSAHTAVGNNEGSLVLGAKLPNTFGRAESLVAEYSRGTKHSSGFNVMLVKPIGQEFDKRLRGSVFKSSADYAPSSYRETGRGVTLDFTFPSFVGMSELQWEGVWRELSCLTRTASFATREQSGHSLKSSLKHTLTRDTRDERIYPSEGYLLKLSQEVAGYTGGDVKFWKEQIQLQVNKSLFWNCVLSGSLQGGVMKGISDTEVRLNDRFFVGGPTTVRGFNIHGLGPHTQGDYQGGEAFWAGALHLYTPLPFIKAGRGGFGDVFRTHFFVNAGNLTTLDTNNMFAWEDHLQKLRQNFRWSYGAGLVLRIGSIARFELNYCMPQAAQATDSICQGLQFGIGVNFL</sequence>
<comment type="subcellular location">
    <subcellularLocation>
        <location evidence="1">Mitochondrion outer membrane</location>
        <topology evidence="1">Multi-pass membrane protein</topology>
    </subcellularLocation>
</comment>
<proteinExistence type="inferred from homology"/>
<dbReference type="OrthoDB" id="1724197at2759"/>
<evidence type="ECO:0000256" key="4">
    <source>
        <dbReference type="ARBA" id="ARBA00022692"/>
    </source>
</evidence>
<dbReference type="InterPro" id="IPR039910">
    <property type="entry name" value="D15-like"/>
</dbReference>